<evidence type="ECO:0000259" key="11">
    <source>
        <dbReference type="Pfam" id="PF03727"/>
    </source>
</evidence>
<reference evidence="12 13" key="1">
    <citation type="submission" date="2013-04" db="EMBL/GenBank/DDBJ databases">
        <title>The Genome Sequence of Treponema maltophilum ATCC 51939.</title>
        <authorList>
            <consortium name="The Broad Institute Genomics Platform"/>
            <person name="Earl A."/>
            <person name="Ward D."/>
            <person name="Feldgarden M."/>
            <person name="Gevers D."/>
            <person name="Leonetti C."/>
            <person name="Blanton J.M."/>
            <person name="Dewhirst F.E."/>
            <person name="Izard J."/>
            <person name="Walker B."/>
            <person name="Young S."/>
            <person name="Zeng Q."/>
            <person name="Gargeya S."/>
            <person name="Fitzgerald M."/>
            <person name="Haas B."/>
            <person name="Abouelleil A."/>
            <person name="Allen A.W."/>
            <person name="Alvarado L."/>
            <person name="Arachchi H.M."/>
            <person name="Berlin A.M."/>
            <person name="Chapman S.B."/>
            <person name="Gainer-Dewar J."/>
            <person name="Goldberg J."/>
            <person name="Griggs A."/>
            <person name="Gujja S."/>
            <person name="Hansen M."/>
            <person name="Howarth C."/>
            <person name="Imamovic A."/>
            <person name="Ireland A."/>
            <person name="Larimer J."/>
            <person name="McCowan C."/>
            <person name="Murphy C."/>
            <person name="Pearson M."/>
            <person name="Poon T.W."/>
            <person name="Priest M."/>
            <person name="Roberts A."/>
            <person name="Saif S."/>
            <person name="Shea T."/>
            <person name="Sisk P."/>
            <person name="Sykes S."/>
            <person name="Wortman J."/>
            <person name="Nusbaum C."/>
            <person name="Birren B."/>
        </authorList>
    </citation>
    <scope>NUCLEOTIDE SEQUENCE [LARGE SCALE GENOMIC DNA]</scope>
    <source>
        <strain evidence="12 13">ATCC 51939</strain>
    </source>
</reference>
<dbReference type="PATRIC" id="fig|1125699.3.peg.545"/>
<dbReference type="InterPro" id="IPR022672">
    <property type="entry name" value="Hexokinase_N"/>
</dbReference>
<name>S3KDG1_TREMA</name>
<dbReference type="Gene3D" id="3.40.367.20">
    <property type="match status" value="1"/>
</dbReference>
<accession>S3KDG1</accession>
<dbReference type="GO" id="GO:0005524">
    <property type="term" value="F:ATP binding"/>
    <property type="evidence" value="ECO:0007669"/>
    <property type="project" value="UniProtKB-KW"/>
</dbReference>
<dbReference type="Pfam" id="PF03727">
    <property type="entry name" value="Hexokinase_2"/>
    <property type="match status" value="1"/>
</dbReference>
<dbReference type="HOGENOM" id="CLU_014393_5_3_12"/>
<evidence type="ECO:0000256" key="4">
    <source>
        <dbReference type="ARBA" id="ARBA00022679"/>
    </source>
</evidence>
<dbReference type="eggNOG" id="COG5026">
    <property type="taxonomic scope" value="Bacteria"/>
</dbReference>
<feature type="domain" description="Hexokinase N-terminal" evidence="10">
    <location>
        <begin position="19"/>
        <end position="200"/>
    </location>
</feature>
<dbReference type="InterPro" id="IPR001312">
    <property type="entry name" value="Hexokinase"/>
</dbReference>
<feature type="domain" description="Hexokinase C-terminal" evidence="11">
    <location>
        <begin position="213"/>
        <end position="441"/>
    </location>
</feature>
<dbReference type="GO" id="GO:0001678">
    <property type="term" value="P:intracellular glucose homeostasis"/>
    <property type="evidence" value="ECO:0007669"/>
    <property type="project" value="InterPro"/>
</dbReference>
<dbReference type="InterPro" id="IPR022673">
    <property type="entry name" value="Hexokinase_C"/>
</dbReference>
<dbReference type="PANTHER" id="PTHR19443:SF16">
    <property type="entry name" value="HEXOKINASE TYPE 1-RELATED"/>
    <property type="match status" value="1"/>
</dbReference>
<comment type="similarity">
    <text evidence="3">Belongs to the hexokinase family.</text>
</comment>
<keyword evidence="8" id="KW-0324">Glycolysis</keyword>
<dbReference type="GO" id="GO:0005536">
    <property type="term" value="F:D-glucose binding"/>
    <property type="evidence" value="ECO:0007669"/>
    <property type="project" value="InterPro"/>
</dbReference>
<dbReference type="EMBL" id="ATFF01000006">
    <property type="protein sequence ID" value="EPF30222.1"/>
    <property type="molecule type" value="Genomic_DNA"/>
</dbReference>
<dbReference type="CDD" id="cd24000">
    <property type="entry name" value="ASKHA_NBD_HK"/>
    <property type="match status" value="1"/>
</dbReference>
<gene>
    <name evidence="12" type="ORF">HMPREF9194_00536</name>
</gene>
<dbReference type="PANTHER" id="PTHR19443">
    <property type="entry name" value="HEXOKINASE"/>
    <property type="match status" value="1"/>
</dbReference>
<comment type="catalytic activity">
    <reaction evidence="9">
        <text>D-fructose + ATP = D-fructose 6-phosphate + ADP + H(+)</text>
        <dbReference type="Rhea" id="RHEA:16125"/>
        <dbReference type="ChEBI" id="CHEBI:15378"/>
        <dbReference type="ChEBI" id="CHEBI:30616"/>
        <dbReference type="ChEBI" id="CHEBI:37721"/>
        <dbReference type="ChEBI" id="CHEBI:61527"/>
        <dbReference type="ChEBI" id="CHEBI:456216"/>
        <dbReference type="EC" id="2.7.1.1"/>
    </reaction>
    <physiologicalReaction direction="left-to-right" evidence="9">
        <dbReference type="Rhea" id="RHEA:16126"/>
    </physiologicalReaction>
</comment>
<dbReference type="GO" id="GO:0006006">
    <property type="term" value="P:glucose metabolic process"/>
    <property type="evidence" value="ECO:0007669"/>
    <property type="project" value="TreeGrafter"/>
</dbReference>
<keyword evidence="13" id="KW-1185">Reference proteome</keyword>
<dbReference type="Proteomes" id="UP000014541">
    <property type="component" value="Unassembled WGS sequence"/>
</dbReference>
<evidence type="ECO:0000256" key="1">
    <source>
        <dbReference type="ARBA" id="ARBA00004921"/>
    </source>
</evidence>
<keyword evidence="6" id="KW-0418">Kinase</keyword>
<comment type="pathway">
    <text evidence="2">Carbohydrate metabolism.</text>
</comment>
<evidence type="ECO:0000256" key="7">
    <source>
        <dbReference type="ARBA" id="ARBA00022840"/>
    </source>
</evidence>
<dbReference type="Pfam" id="PF00349">
    <property type="entry name" value="Hexokinase_1"/>
    <property type="match status" value="1"/>
</dbReference>
<evidence type="ECO:0008006" key="14">
    <source>
        <dbReference type="Google" id="ProtNLM"/>
    </source>
</evidence>
<protein>
    <recommendedName>
        <fullName evidence="14">Hexokinase</fullName>
    </recommendedName>
</protein>
<keyword evidence="7" id="KW-0067">ATP-binding</keyword>
<dbReference type="GO" id="GO:0008865">
    <property type="term" value="F:fructokinase activity"/>
    <property type="evidence" value="ECO:0007669"/>
    <property type="project" value="TreeGrafter"/>
</dbReference>
<dbReference type="RefSeq" id="WP_016524833.1">
    <property type="nucleotide sequence ID" value="NZ_KE332518.1"/>
</dbReference>
<evidence type="ECO:0000256" key="5">
    <source>
        <dbReference type="ARBA" id="ARBA00022741"/>
    </source>
</evidence>
<evidence type="ECO:0000256" key="2">
    <source>
        <dbReference type="ARBA" id="ARBA00005007"/>
    </source>
</evidence>
<evidence type="ECO:0000313" key="13">
    <source>
        <dbReference type="Proteomes" id="UP000014541"/>
    </source>
</evidence>
<dbReference type="SUPFAM" id="SSF53067">
    <property type="entry name" value="Actin-like ATPase domain"/>
    <property type="match status" value="2"/>
</dbReference>
<keyword evidence="5" id="KW-0547">Nucleotide-binding</keyword>
<evidence type="ECO:0000256" key="3">
    <source>
        <dbReference type="ARBA" id="ARBA00009225"/>
    </source>
</evidence>
<proteinExistence type="inferred from homology"/>
<comment type="caution">
    <text evidence="12">The sequence shown here is derived from an EMBL/GenBank/DDBJ whole genome shotgun (WGS) entry which is preliminary data.</text>
</comment>
<evidence type="ECO:0000256" key="6">
    <source>
        <dbReference type="ARBA" id="ARBA00022777"/>
    </source>
</evidence>
<dbReference type="Gene3D" id="3.30.420.40">
    <property type="match status" value="1"/>
</dbReference>
<keyword evidence="4" id="KW-0808">Transferase</keyword>
<dbReference type="STRING" id="1125699.HMPREF9194_00536"/>
<comment type="pathway">
    <text evidence="1">Carbohydrate degradation.</text>
</comment>
<evidence type="ECO:0000256" key="9">
    <source>
        <dbReference type="ARBA" id="ARBA00047905"/>
    </source>
</evidence>
<sequence length="443" mass="48261">MNNYERLAAFAARYGISVNGPDISGVIDALLYDMQLGLDCPQDGFPHASQQMIPTWTNPPDRVPKNETVIVIDAGGTNFRSCSVQFDNEGRPSIENLERRSMPGIEREYSKKEFFDTIASYLEHLKGKSAKIGFCFSYAMKITPENDGQVINFSKEIKAKEVIGSFVGASLSEALCSRGWEKPEKVVMLNDTAAALLAGASQNIEGKRFGSYAGLILGTGLNTAYIEYGPIKKAQHSARTLPESQIVVCEAGMFDKVARSFFDTEYDKTTNTPGMYVLEKMCSGAYLGGVASCAVKTACTEGLFSEKTCKALSAVGEFGLYDMDRFLHTPYRTDTLLGAALAGAEADDYDMLYLLLDMFVDRCARLASSIIAAAVIKSGKGKNPSMPVSVLCEGTTFYKTHNLRARIMGYLNTELIQKRHLYCEIVTLDNAVVLGTALAAVSA</sequence>
<evidence type="ECO:0000313" key="12">
    <source>
        <dbReference type="EMBL" id="EPF30222.1"/>
    </source>
</evidence>
<dbReference type="GO" id="GO:0006096">
    <property type="term" value="P:glycolytic process"/>
    <property type="evidence" value="ECO:0007669"/>
    <property type="project" value="UniProtKB-UniPathway"/>
</dbReference>
<dbReference type="InterPro" id="IPR043129">
    <property type="entry name" value="ATPase_NBD"/>
</dbReference>
<dbReference type="PROSITE" id="PS51748">
    <property type="entry name" value="HEXOKINASE_2"/>
    <property type="match status" value="1"/>
</dbReference>
<organism evidence="12 13">
    <name type="scientific">Treponema maltophilum ATCC 51939</name>
    <dbReference type="NCBI Taxonomy" id="1125699"/>
    <lineage>
        <taxon>Bacteria</taxon>
        <taxon>Pseudomonadati</taxon>
        <taxon>Spirochaetota</taxon>
        <taxon>Spirochaetia</taxon>
        <taxon>Spirochaetales</taxon>
        <taxon>Treponemataceae</taxon>
        <taxon>Treponema</taxon>
    </lineage>
</organism>
<dbReference type="GO" id="GO:0004340">
    <property type="term" value="F:glucokinase activity"/>
    <property type="evidence" value="ECO:0007669"/>
    <property type="project" value="TreeGrafter"/>
</dbReference>
<evidence type="ECO:0000259" key="10">
    <source>
        <dbReference type="Pfam" id="PF00349"/>
    </source>
</evidence>
<evidence type="ECO:0000256" key="8">
    <source>
        <dbReference type="ARBA" id="ARBA00023152"/>
    </source>
</evidence>
<dbReference type="UniPathway" id="UPA00109">
    <property type="reaction ID" value="UER00180"/>
</dbReference>
<dbReference type="OrthoDB" id="6383434at2"/>
<dbReference type="AlphaFoldDB" id="S3KDG1"/>
<dbReference type="PRINTS" id="PR00475">
    <property type="entry name" value="HEXOKINASE"/>
</dbReference>